<dbReference type="AlphaFoldDB" id="A0A545UH65"/>
<dbReference type="Gene3D" id="1.10.10.60">
    <property type="entry name" value="Homeodomain-like"/>
    <property type="match status" value="1"/>
</dbReference>
<sequence>MRYFEFTPPAPLHRYVEKVWHCEADHHEFQCWSAPMLNHELVINFSEYYHFQAVKNGCALMANFQNPNAWINGIQTRPINIESKGKHEMMGVLFKAHGLKAFTKFHSGEFEQQFIDPLLIFGAGFNELVEKLYLEQNIQGRYEHLCEFLIECYIHTEMPKYLESCLHYFANENDQMVTVKNACDQFSISNKSLVSSFNKHIGITPLKFINLTRVNQAIRMLCNNPNQSLTELAFKLHYADQAHFTKSFKAAVGFSPSEYLQAYSNSRIESDAPNLIFQPG</sequence>
<dbReference type="SMART" id="SM00342">
    <property type="entry name" value="HTH_ARAC"/>
    <property type="match status" value="1"/>
</dbReference>
<dbReference type="EMBL" id="VIKS01000003">
    <property type="protein sequence ID" value="TQV88816.1"/>
    <property type="molecule type" value="Genomic_DNA"/>
</dbReference>
<comment type="caution">
    <text evidence="5">The sequence shown here is derived from an EMBL/GenBank/DDBJ whole genome shotgun (WGS) entry which is preliminary data.</text>
</comment>
<keyword evidence="1" id="KW-0805">Transcription regulation</keyword>
<proteinExistence type="predicted"/>
<evidence type="ECO:0000313" key="6">
    <source>
        <dbReference type="Proteomes" id="UP000315439"/>
    </source>
</evidence>
<dbReference type="RefSeq" id="WP_142892301.1">
    <property type="nucleotide sequence ID" value="NZ_ML660161.1"/>
</dbReference>
<dbReference type="PANTHER" id="PTHR43280:SF2">
    <property type="entry name" value="HTH-TYPE TRANSCRIPTIONAL REGULATOR EXSA"/>
    <property type="match status" value="1"/>
</dbReference>
<dbReference type="Pfam" id="PF12833">
    <property type="entry name" value="HTH_18"/>
    <property type="match status" value="1"/>
</dbReference>
<dbReference type="InterPro" id="IPR046532">
    <property type="entry name" value="DUF6597"/>
</dbReference>
<dbReference type="GO" id="GO:0003700">
    <property type="term" value="F:DNA-binding transcription factor activity"/>
    <property type="evidence" value="ECO:0007669"/>
    <property type="project" value="InterPro"/>
</dbReference>
<gene>
    <name evidence="5" type="ORF">FLL46_04595</name>
</gene>
<evidence type="ECO:0000256" key="1">
    <source>
        <dbReference type="ARBA" id="ARBA00023015"/>
    </source>
</evidence>
<dbReference type="SUPFAM" id="SSF46689">
    <property type="entry name" value="Homeodomain-like"/>
    <property type="match status" value="1"/>
</dbReference>
<name>A0A545UH65_9GAMM</name>
<keyword evidence="3" id="KW-0804">Transcription</keyword>
<dbReference type="Pfam" id="PF20240">
    <property type="entry name" value="DUF6597"/>
    <property type="match status" value="1"/>
</dbReference>
<accession>A0A545UH65</accession>
<evidence type="ECO:0000259" key="4">
    <source>
        <dbReference type="PROSITE" id="PS01124"/>
    </source>
</evidence>
<dbReference type="InterPro" id="IPR009057">
    <property type="entry name" value="Homeodomain-like_sf"/>
</dbReference>
<keyword evidence="6" id="KW-1185">Reference proteome</keyword>
<reference evidence="5 6" key="1">
    <citation type="submission" date="2019-07" db="EMBL/GenBank/DDBJ databases">
        <title>Draft genome for Aliikangiella sp. M105.</title>
        <authorList>
            <person name="Wang G."/>
        </authorList>
    </citation>
    <scope>NUCLEOTIDE SEQUENCE [LARGE SCALE GENOMIC DNA]</scope>
    <source>
        <strain evidence="5 6">M105</strain>
    </source>
</reference>
<feature type="domain" description="HTH araC/xylS-type" evidence="4">
    <location>
        <begin position="163"/>
        <end position="262"/>
    </location>
</feature>
<dbReference type="OrthoDB" id="9809338at2"/>
<dbReference type="Proteomes" id="UP000315439">
    <property type="component" value="Unassembled WGS sequence"/>
</dbReference>
<dbReference type="GO" id="GO:0043565">
    <property type="term" value="F:sequence-specific DNA binding"/>
    <property type="evidence" value="ECO:0007669"/>
    <property type="project" value="InterPro"/>
</dbReference>
<evidence type="ECO:0000313" key="5">
    <source>
        <dbReference type="EMBL" id="TQV88816.1"/>
    </source>
</evidence>
<protein>
    <submittedName>
        <fullName evidence="5">AraC family transcriptional regulator</fullName>
    </submittedName>
</protein>
<evidence type="ECO:0000256" key="3">
    <source>
        <dbReference type="ARBA" id="ARBA00023163"/>
    </source>
</evidence>
<dbReference type="PANTHER" id="PTHR43280">
    <property type="entry name" value="ARAC-FAMILY TRANSCRIPTIONAL REGULATOR"/>
    <property type="match status" value="1"/>
</dbReference>
<evidence type="ECO:0000256" key="2">
    <source>
        <dbReference type="ARBA" id="ARBA00023125"/>
    </source>
</evidence>
<keyword evidence="2" id="KW-0238">DNA-binding</keyword>
<organism evidence="5 6">
    <name type="scientific">Aliikangiella coralliicola</name>
    <dbReference type="NCBI Taxonomy" id="2592383"/>
    <lineage>
        <taxon>Bacteria</taxon>
        <taxon>Pseudomonadati</taxon>
        <taxon>Pseudomonadota</taxon>
        <taxon>Gammaproteobacteria</taxon>
        <taxon>Oceanospirillales</taxon>
        <taxon>Pleioneaceae</taxon>
        <taxon>Aliikangiella</taxon>
    </lineage>
</organism>
<dbReference type="InterPro" id="IPR018060">
    <property type="entry name" value="HTH_AraC"/>
</dbReference>
<dbReference type="PROSITE" id="PS01124">
    <property type="entry name" value="HTH_ARAC_FAMILY_2"/>
    <property type="match status" value="1"/>
</dbReference>